<dbReference type="AlphaFoldDB" id="A0A4S2CZ80"/>
<keyword evidence="1" id="KW-1133">Transmembrane helix</keyword>
<evidence type="ECO:0000256" key="1">
    <source>
        <dbReference type="SAM" id="Phobius"/>
    </source>
</evidence>
<name>A0A4S2CZ80_9MICO</name>
<sequence>MATIAVPPLRRGRSTTESTRRWAMLGALGVGAAFAWFAISLFSGPSAHAADDTDNPLGSLVSGVSSTLSKVTTPVLDPVAEILSPVAETVAPVVESVAPPVGGIVDSVAPVLEPLAPVGQVVAPVGSAVGEIVSPLAPVLAPVTDAVKPIVDAAAPVTDAVSSLPVVGELVTPITSVVVPPGGAPASSSDPSAPAAGTPPAEAALAVLSAAWDQTMHGVATTTTAAALSLGSAVTSFVPGAGAVAYPAAPGAPAGGWGLLGPTLDATSFFSSGAGFSFGAGAVLAFGLFAAHRAWVLRRRPEDDSALPAPVFATDVSPD</sequence>
<keyword evidence="1" id="KW-0472">Membrane</keyword>
<gene>
    <name evidence="2" type="ORF">E5344_13570</name>
</gene>
<feature type="transmembrane region" description="Helical" evidence="1">
    <location>
        <begin position="269"/>
        <end position="291"/>
    </location>
</feature>
<dbReference type="RefSeq" id="WP_135949968.1">
    <property type="nucleotide sequence ID" value="NZ_SRYO01000011.1"/>
</dbReference>
<reference evidence="2 3" key="1">
    <citation type="submission" date="2019-04" db="EMBL/GenBank/DDBJ databases">
        <title>Microbes associate with the intestines of laboratory mice.</title>
        <authorList>
            <person name="Navarre W."/>
            <person name="Wong E."/>
            <person name="Huang K."/>
            <person name="Tropini C."/>
            <person name="Ng K."/>
            <person name="Yu B."/>
        </authorList>
    </citation>
    <scope>NUCLEOTIDE SEQUENCE [LARGE SCALE GENOMIC DNA]</scope>
    <source>
        <strain evidence="2 3">NM46_B2-13</strain>
    </source>
</reference>
<evidence type="ECO:0000313" key="2">
    <source>
        <dbReference type="EMBL" id="TGY33976.1"/>
    </source>
</evidence>
<dbReference type="OrthoDB" id="5084103at2"/>
<proteinExistence type="predicted"/>
<keyword evidence="1" id="KW-0812">Transmembrane</keyword>
<protein>
    <submittedName>
        <fullName evidence="2">Uncharacterized protein</fullName>
    </submittedName>
</protein>
<dbReference type="Proteomes" id="UP000309893">
    <property type="component" value="Unassembled WGS sequence"/>
</dbReference>
<comment type="caution">
    <text evidence="2">The sequence shown here is derived from an EMBL/GenBank/DDBJ whole genome shotgun (WGS) entry which is preliminary data.</text>
</comment>
<organism evidence="2 3">
    <name type="scientific">Microbacterium laevaniformans</name>
    <dbReference type="NCBI Taxonomy" id="36807"/>
    <lineage>
        <taxon>Bacteria</taxon>
        <taxon>Bacillati</taxon>
        <taxon>Actinomycetota</taxon>
        <taxon>Actinomycetes</taxon>
        <taxon>Micrococcales</taxon>
        <taxon>Microbacteriaceae</taxon>
        <taxon>Microbacterium</taxon>
    </lineage>
</organism>
<accession>A0A4S2CZ80</accession>
<evidence type="ECO:0000313" key="3">
    <source>
        <dbReference type="Proteomes" id="UP000309893"/>
    </source>
</evidence>
<dbReference type="EMBL" id="SRYO01000011">
    <property type="protein sequence ID" value="TGY33976.1"/>
    <property type="molecule type" value="Genomic_DNA"/>
</dbReference>